<sequence>MSRDEWEHTESKFDCVCDTLLLIQKTQQKAKSMSYCGYNHRYVPVVLQTPYGNPFVTFGSVGKKDCFLTVFFKVIRVDCENNCAQLELLRPNRSIVDEETGEVEWEKICQVEYVTKTSECITVKLGCYNAVKCLPYTFGK</sequence>
<proteinExistence type="predicted"/>
<gene>
    <name evidence="1" type="ORF">KC820_06335</name>
</gene>
<dbReference type="InterPro" id="IPR019593">
    <property type="entry name" value="Spore_coat_protein_Z/Y"/>
</dbReference>
<protein>
    <recommendedName>
        <fullName evidence="3">Spore coat protein Z</fullName>
    </recommendedName>
</protein>
<evidence type="ECO:0008006" key="3">
    <source>
        <dbReference type="Google" id="ProtNLM"/>
    </source>
</evidence>
<comment type="caution">
    <text evidence="1">The sequence shown here is derived from an EMBL/GenBank/DDBJ whole genome shotgun (WGS) entry which is preliminary data.</text>
</comment>
<keyword evidence="2" id="KW-1185">Reference proteome</keyword>
<dbReference type="RefSeq" id="WP_212369410.1">
    <property type="nucleotide sequence ID" value="NZ_JAGSIE010000016.1"/>
</dbReference>
<name>A0A941CU74_9BACI</name>
<dbReference type="Proteomes" id="UP000675431">
    <property type="component" value="Unassembled WGS sequence"/>
</dbReference>
<dbReference type="AlphaFoldDB" id="A0A941CU74"/>
<organism evidence="1 2">
    <name type="scientific">Allobacillus saliphilus</name>
    <dbReference type="NCBI Taxonomy" id="2912308"/>
    <lineage>
        <taxon>Bacteria</taxon>
        <taxon>Bacillati</taxon>
        <taxon>Bacillota</taxon>
        <taxon>Bacilli</taxon>
        <taxon>Bacillales</taxon>
        <taxon>Bacillaceae</taxon>
        <taxon>Allobacillus</taxon>
    </lineage>
</organism>
<dbReference type="Pfam" id="PF10612">
    <property type="entry name" value="Spore-coat_CotZ"/>
    <property type="match status" value="1"/>
</dbReference>
<dbReference type="EMBL" id="JAGSIE010000016">
    <property type="protein sequence ID" value="MBR7553774.1"/>
    <property type="molecule type" value="Genomic_DNA"/>
</dbReference>
<evidence type="ECO:0000313" key="2">
    <source>
        <dbReference type="Proteomes" id="UP000675431"/>
    </source>
</evidence>
<evidence type="ECO:0000313" key="1">
    <source>
        <dbReference type="EMBL" id="MBR7553774.1"/>
    </source>
</evidence>
<reference evidence="1 2" key="1">
    <citation type="submission" date="2021-04" db="EMBL/GenBank/DDBJ databases">
        <title>Allobacillus sp. nov. SKP8-2 isolated from shrimp paste.</title>
        <authorList>
            <person name="Tanasupawat S."/>
            <person name="Yiamsombat S."/>
            <person name="Kanchanasin P."/>
            <person name="Kuncharoen N."/>
        </authorList>
    </citation>
    <scope>NUCLEOTIDE SEQUENCE [LARGE SCALE GENOMIC DNA]</scope>
    <source>
        <strain evidence="1 2">SKP8-2</strain>
    </source>
</reference>
<accession>A0A941CU74</accession>